<evidence type="ECO:0000313" key="2">
    <source>
        <dbReference type="Proteomes" id="UP000199520"/>
    </source>
</evidence>
<name>A0A1I4IYR6_9FIRM</name>
<organism evidence="1 2">
    <name type="scientific">Pelosinus propionicus DSM 13327</name>
    <dbReference type="NCBI Taxonomy" id="1123291"/>
    <lineage>
        <taxon>Bacteria</taxon>
        <taxon>Bacillati</taxon>
        <taxon>Bacillota</taxon>
        <taxon>Negativicutes</taxon>
        <taxon>Selenomonadales</taxon>
        <taxon>Sporomusaceae</taxon>
        <taxon>Pelosinus</taxon>
    </lineage>
</organism>
<dbReference type="EMBL" id="FOTS01000010">
    <property type="protein sequence ID" value="SFL58916.1"/>
    <property type="molecule type" value="Genomic_DNA"/>
</dbReference>
<protein>
    <submittedName>
        <fullName evidence="1">Uncharacterized protein</fullName>
    </submittedName>
</protein>
<dbReference type="SUPFAM" id="SSF46785">
    <property type="entry name" value="Winged helix' DNA-binding domain"/>
    <property type="match status" value="1"/>
</dbReference>
<accession>A0A1I4IYR6</accession>
<dbReference type="AlphaFoldDB" id="A0A1I4IYR6"/>
<keyword evidence="2" id="KW-1185">Reference proteome</keyword>
<gene>
    <name evidence="1" type="ORF">SAMN04490355_101010</name>
</gene>
<dbReference type="Proteomes" id="UP000199520">
    <property type="component" value="Unassembled WGS sequence"/>
</dbReference>
<proteinExistence type="predicted"/>
<dbReference type="InterPro" id="IPR036390">
    <property type="entry name" value="WH_DNA-bd_sf"/>
</dbReference>
<sequence>MWNTESVNYLYFLIISFCLQPPLTIGNKGEDLLPKDDTFYSLEHKMHRKERVYLQLKMLTQEIEFSKYKVLEKIGFETTFLSEKLNIARNNVSTELNNLMAEGKVIKILGKPVRYLDRIWLEANAQIMIKDPIIKQDTDFRKLIIETSLICNEKKKYFLVIKINHTI</sequence>
<evidence type="ECO:0000313" key="1">
    <source>
        <dbReference type="EMBL" id="SFL58916.1"/>
    </source>
</evidence>
<reference evidence="2" key="1">
    <citation type="submission" date="2016-10" db="EMBL/GenBank/DDBJ databases">
        <authorList>
            <person name="Varghese N."/>
            <person name="Submissions S."/>
        </authorList>
    </citation>
    <scope>NUCLEOTIDE SEQUENCE [LARGE SCALE GENOMIC DNA]</scope>
    <source>
        <strain evidence="2">DSM 13327</strain>
    </source>
</reference>
<dbReference type="STRING" id="1123291.SAMN04490355_101010"/>